<dbReference type="PROSITE" id="PS51196">
    <property type="entry name" value="SECA_MOTOR_DEAD"/>
    <property type="match status" value="1"/>
</dbReference>
<sequence>YALVGRGAHLVTVNNYLTKVGGEYAGHMLSKLGITVGVISPDDSYRFINDDEISKYKNEEAVKSRKEQRIAIDSMQGINLVECTKREAYLCDITYATNNELGFDYLRDNMAWDLRSLVLRELYFCIIDEADSILIDEARTPLIISATPTDADTDKYARFADAVRSLEEGEEADYIVDYKARSANLTEEGMQKVEEFLGVENAWDDYSTAYHIENALKAKSLFQKDDQYMIKNGNIYIVDEFTGRVLEGRRYSEGLHQAIEAKEKVEIKQESKTFATITFQNFFRIYKVLCGGSGTIMTESEEFYKIYGLDSVVIPTNKPRIREDYADRIYKTQEAKFMAVVQEIKEMHEIGRPVLVGTTSVEKSEVVSNLLDKEGISHEVLNAKFHEQEARIVAKAGLKGAVTVATNMAGRGTDIVIGGGSRGDDKYKEVAELGGLHVIGTERHDSRRIDNQLRGRTGRQGEPGSTRFYVSLDDQIMRVLGGELLARLFNMVKVPDDMPIEMKMIANQIETAQKRVEGVNFDSRKRIVEYDDVMNQHREIFYSRRHSVMVTSEHALGRFNDGPRVIDINLPEYSDLLEKYREKVKQSQEQLEDMTEDLLASQVDNILYSTYPEGAKFKEETAEKLLERLSRFIPVNLLQKAMNTSASNLKKILLDINEDGKDIYEYIHNVAEVAYDEKVKEIGDEYYNVVKAVQLESLDKTWVDHLEIMKDVRDSISLAGYAQRDPLVEYKNAAFEMFESFISNINQDVARKIMHVTKVRRVQQPVQSLRTNEDDVSDILTGDREMLPGVDGDQHKASDVISDIDKAVKRQQRSLRTNSSETGNRTVKSDKKYGRNDKVTVKYSDGRVEKNVKYKKVEADVNAGNAEII</sequence>
<evidence type="ECO:0000256" key="10">
    <source>
        <dbReference type="ARBA" id="ARBA00023010"/>
    </source>
</evidence>
<evidence type="ECO:0000256" key="13">
    <source>
        <dbReference type="SAM" id="MobiDB-lite"/>
    </source>
</evidence>
<comment type="similarity">
    <text evidence="2">Belongs to the SecA family.</text>
</comment>
<keyword evidence="7" id="KW-0067">ATP-binding</keyword>
<dbReference type="Pfam" id="PF01043">
    <property type="entry name" value="SecA_PP_bind"/>
    <property type="match status" value="1"/>
</dbReference>
<dbReference type="SUPFAM" id="SSF52540">
    <property type="entry name" value="P-loop containing nucleoside triphosphate hydrolases"/>
    <property type="match status" value="2"/>
</dbReference>
<dbReference type="Gene3D" id="1.10.3060.10">
    <property type="entry name" value="Helical scaffold and wing domains of SecA"/>
    <property type="match status" value="2"/>
</dbReference>
<evidence type="ECO:0000256" key="7">
    <source>
        <dbReference type="ARBA" id="ARBA00022840"/>
    </source>
</evidence>
<proteinExistence type="inferred from homology"/>
<protein>
    <recommendedName>
        <fullName evidence="19">Preprotein translocase subunit SecA</fullName>
    </recommendedName>
</protein>
<dbReference type="AlphaFoldDB" id="A0A955LAX7"/>
<keyword evidence="4" id="KW-1003">Cell membrane</keyword>
<dbReference type="Gene3D" id="3.40.50.300">
    <property type="entry name" value="P-loop containing nucleotide triphosphate hydrolases"/>
    <property type="match status" value="3"/>
</dbReference>
<dbReference type="PANTHER" id="PTHR30612">
    <property type="entry name" value="SECA INNER MEMBRANE COMPONENT OF SEC PROTEIN SECRETION SYSTEM"/>
    <property type="match status" value="1"/>
</dbReference>
<comment type="subcellular location">
    <subcellularLocation>
        <location evidence="1">Membrane</location>
        <topology evidence="1">Peripheral membrane protein</topology>
    </subcellularLocation>
</comment>
<dbReference type="InterPro" id="IPR011116">
    <property type="entry name" value="SecA_Wing/Scaffold"/>
</dbReference>
<comment type="caution">
    <text evidence="17">The sequence shown here is derived from an EMBL/GenBank/DDBJ whole genome shotgun (WGS) entry which is preliminary data.</text>
</comment>
<keyword evidence="3" id="KW-0813">Transport</keyword>
<dbReference type="PROSITE" id="PS51192">
    <property type="entry name" value="HELICASE_ATP_BIND_1"/>
    <property type="match status" value="1"/>
</dbReference>
<evidence type="ECO:0000256" key="8">
    <source>
        <dbReference type="ARBA" id="ARBA00022927"/>
    </source>
</evidence>
<gene>
    <name evidence="17" type="ORF">KC669_04180</name>
</gene>
<dbReference type="FunFam" id="3.40.50.300:FF:000429">
    <property type="entry name" value="Preprotein translocase subunit SecA"/>
    <property type="match status" value="1"/>
</dbReference>
<keyword evidence="6" id="KW-0547">Nucleotide-binding</keyword>
<accession>A0A955LAX7</accession>
<dbReference type="Gene3D" id="3.90.1440.10">
    <property type="entry name" value="SecA, preprotein cross-linking domain"/>
    <property type="match status" value="1"/>
</dbReference>
<evidence type="ECO:0000259" key="16">
    <source>
        <dbReference type="PROSITE" id="PS51196"/>
    </source>
</evidence>
<dbReference type="InterPro" id="IPR036670">
    <property type="entry name" value="SecA_X-link_sf"/>
</dbReference>
<dbReference type="GO" id="GO:0006886">
    <property type="term" value="P:intracellular protein transport"/>
    <property type="evidence" value="ECO:0007669"/>
    <property type="project" value="InterPro"/>
</dbReference>
<keyword evidence="5" id="KW-0963">Cytoplasm</keyword>
<dbReference type="InterPro" id="IPR036266">
    <property type="entry name" value="SecA_Wing/Scaffold_sf"/>
</dbReference>
<dbReference type="SUPFAM" id="SSF81886">
    <property type="entry name" value="Helical scaffold and wing domains of SecA"/>
    <property type="match status" value="2"/>
</dbReference>
<dbReference type="GO" id="GO:0005886">
    <property type="term" value="C:plasma membrane"/>
    <property type="evidence" value="ECO:0007669"/>
    <property type="project" value="TreeGrafter"/>
</dbReference>
<evidence type="ECO:0000256" key="1">
    <source>
        <dbReference type="ARBA" id="ARBA00004170"/>
    </source>
</evidence>
<dbReference type="PANTHER" id="PTHR30612:SF0">
    <property type="entry name" value="CHLOROPLAST PROTEIN-TRANSPORTING ATPASE"/>
    <property type="match status" value="1"/>
</dbReference>
<dbReference type="SUPFAM" id="SSF81767">
    <property type="entry name" value="Pre-protein crosslinking domain of SecA"/>
    <property type="match status" value="1"/>
</dbReference>
<feature type="compositionally biased region" description="Polar residues" evidence="13">
    <location>
        <begin position="814"/>
        <end position="826"/>
    </location>
</feature>
<dbReference type="GO" id="GO:0043952">
    <property type="term" value="P:protein transport by the Sec complex"/>
    <property type="evidence" value="ECO:0007669"/>
    <property type="project" value="TreeGrafter"/>
</dbReference>
<dbReference type="Pfam" id="PF21090">
    <property type="entry name" value="P-loop_SecA"/>
    <property type="match status" value="2"/>
</dbReference>
<evidence type="ECO:0000256" key="5">
    <source>
        <dbReference type="ARBA" id="ARBA00022490"/>
    </source>
</evidence>
<dbReference type="InterPro" id="IPR001650">
    <property type="entry name" value="Helicase_C-like"/>
</dbReference>
<dbReference type="GO" id="GO:0017038">
    <property type="term" value="P:protein import"/>
    <property type="evidence" value="ECO:0007669"/>
    <property type="project" value="InterPro"/>
</dbReference>
<evidence type="ECO:0000256" key="9">
    <source>
        <dbReference type="ARBA" id="ARBA00022967"/>
    </source>
</evidence>
<feature type="non-terminal residue" evidence="17">
    <location>
        <position position="1"/>
    </location>
</feature>
<dbReference type="Pfam" id="PF07517">
    <property type="entry name" value="SecA_DEAD"/>
    <property type="match status" value="1"/>
</dbReference>
<dbReference type="PROSITE" id="PS51194">
    <property type="entry name" value="HELICASE_CTER"/>
    <property type="match status" value="1"/>
</dbReference>
<dbReference type="CDD" id="cd18803">
    <property type="entry name" value="SF2_C_secA"/>
    <property type="match status" value="1"/>
</dbReference>
<evidence type="ECO:0000313" key="17">
    <source>
        <dbReference type="EMBL" id="MCA9387203.1"/>
    </source>
</evidence>
<keyword evidence="10" id="KW-0811">Translocation</keyword>
<dbReference type="InterPro" id="IPR044722">
    <property type="entry name" value="SecA_SF2_C"/>
</dbReference>
<feature type="compositionally biased region" description="Basic and acidic residues" evidence="13">
    <location>
        <begin position="827"/>
        <end position="838"/>
    </location>
</feature>
<evidence type="ECO:0000259" key="14">
    <source>
        <dbReference type="PROSITE" id="PS51192"/>
    </source>
</evidence>
<keyword evidence="9" id="KW-1278">Translocase</keyword>
<name>A0A955LAX7_9BACT</name>
<dbReference type="HAMAP" id="MF_01382">
    <property type="entry name" value="SecA"/>
    <property type="match status" value="1"/>
</dbReference>
<dbReference type="GO" id="GO:0006605">
    <property type="term" value="P:protein targeting"/>
    <property type="evidence" value="ECO:0007669"/>
    <property type="project" value="InterPro"/>
</dbReference>
<feature type="region of interest" description="Disordered" evidence="13">
    <location>
        <begin position="808"/>
        <end position="838"/>
    </location>
</feature>
<evidence type="ECO:0000256" key="3">
    <source>
        <dbReference type="ARBA" id="ARBA00022448"/>
    </source>
</evidence>
<evidence type="ECO:0000259" key="15">
    <source>
        <dbReference type="PROSITE" id="PS51194"/>
    </source>
</evidence>
<evidence type="ECO:0000256" key="12">
    <source>
        <dbReference type="SAM" id="Coils"/>
    </source>
</evidence>
<dbReference type="InterPro" id="IPR011130">
    <property type="entry name" value="SecA_preprotein_X-link_dom"/>
</dbReference>
<feature type="coiled-coil region" evidence="12">
    <location>
        <begin position="570"/>
        <end position="597"/>
    </location>
</feature>
<evidence type="ECO:0008006" key="19">
    <source>
        <dbReference type="Google" id="ProtNLM"/>
    </source>
</evidence>
<dbReference type="InterPro" id="IPR027417">
    <property type="entry name" value="P-loop_NTPase"/>
</dbReference>
<organism evidence="17 18">
    <name type="scientific">Candidatus Dojkabacteria bacterium</name>
    <dbReference type="NCBI Taxonomy" id="2099670"/>
    <lineage>
        <taxon>Bacteria</taxon>
        <taxon>Candidatus Dojkabacteria</taxon>
    </lineage>
</organism>
<feature type="domain" description="SecA family profile" evidence="16">
    <location>
        <begin position="1"/>
        <end position="501"/>
    </location>
</feature>
<dbReference type="InterPro" id="IPR011115">
    <property type="entry name" value="SecA_DEAD"/>
</dbReference>
<feature type="domain" description="Helicase C-terminal" evidence="15">
    <location>
        <begin position="339"/>
        <end position="506"/>
    </location>
</feature>
<dbReference type="GO" id="GO:0005829">
    <property type="term" value="C:cytosol"/>
    <property type="evidence" value="ECO:0007669"/>
    <property type="project" value="TreeGrafter"/>
</dbReference>
<feature type="domain" description="Helicase ATP-binding" evidence="14">
    <location>
        <begin position="1"/>
        <end position="166"/>
    </location>
</feature>
<evidence type="ECO:0000256" key="6">
    <source>
        <dbReference type="ARBA" id="ARBA00022741"/>
    </source>
</evidence>
<dbReference type="SMART" id="SM00957">
    <property type="entry name" value="SecA_DEAD"/>
    <property type="match status" value="1"/>
</dbReference>
<reference evidence="17" key="2">
    <citation type="journal article" date="2021" name="Microbiome">
        <title>Successional dynamics and alternative stable states in a saline activated sludge microbial community over 9 years.</title>
        <authorList>
            <person name="Wang Y."/>
            <person name="Ye J."/>
            <person name="Ju F."/>
            <person name="Liu L."/>
            <person name="Boyd J.A."/>
            <person name="Deng Y."/>
            <person name="Parks D.H."/>
            <person name="Jiang X."/>
            <person name="Yin X."/>
            <person name="Woodcroft B.J."/>
            <person name="Tyson G.W."/>
            <person name="Hugenholtz P."/>
            <person name="Polz M.F."/>
            <person name="Zhang T."/>
        </authorList>
    </citation>
    <scope>NUCLEOTIDE SEQUENCE</scope>
    <source>
        <strain evidence="17">HKST-UBA09</strain>
    </source>
</reference>
<dbReference type="GO" id="GO:0005524">
    <property type="term" value="F:ATP binding"/>
    <property type="evidence" value="ECO:0007669"/>
    <property type="project" value="UniProtKB-KW"/>
</dbReference>
<keyword evidence="11" id="KW-0472">Membrane</keyword>
<dbReference type="InterPro" id="IPR014018">
    <property type="entry name" value="SecA_motor_DEAD"/>
</dbReference>
<evidence type="ECO:0000256" key="11">
    <source>
        <dbReference type="ARBA" id="ARBA00023136"/>
    </source>
</evidence>
<dbReference type="Proteomes" id="UP000714915">
    <property type="component" value="Unassembled WGS sequence"/>
</dbReference>
<dbReference type="EMBL" id="JAGQLF010000064">
    <property type="protein sequence ID" value="MCA9387203.1"/>
    <property type="molecule type" value="Genomic_DNA"/>
</dbReference>
<evidence type="ECO:0000256" key="4">
    <source>
        <dbReference type="ARBA" id="ARBA00022475"/>
    </source>
</evidence>
<dbReference type="InterPro" id="IPR014001">
    <property type="entry name" value="Helicase_ATP-bd"/>
</dbReference>
<dbReference type="SMART" id="SM00958">
    <property type="entry name" value="SecA_PP_bind"/>
    <property type="match status" value="1"/>
</dbReference>
<dbReference type="InterPro" id="IPR000185">
    <property type="entry name" value="SecA"/>
</dbReference>
<dbReference type="Pfam" id="PF07516">
    <property type="entry name" value="SecA_SW"/>
    <property type="match status" value="2"/>
</dbReference>
<dbReference type="PRINTS" id="PR00906">
    <property type="entry name" value="SECA"/>
</dbReference>
<keyword evidence="8" id="KW-0653">Protein transport</keyword>
<evidence type="ECO:0000313" key="18">
    <source>
        <dbReference type="Proteomes" id="UP000714915"/>
    </source>
</evidence>
<dbReference type="GO" id="GO:0031522">
    <property type="term" value="C:cell envelope Sec protein transport complex"/>
    <property type="evidence" value="ECO:0007669"/>
    <property type="project" value="TreeGrafter"/>
</dbReference>
<evidence type="ECO:0000256" key="2">
    <source>
        <dbReference type="ARBA" id="ARBA00007650"/>
    </source>
</evidence>
<reference evidence="17" key="1">
    <citation type="submission" date="2020-04" db="EMBL/GenBank/DDBJ databases">
        <authorList>
            <person name="Zhang T."/>
        </authorList>
    </citation>
    <scope>NUCLEOTIDE SEQUENCE</scope>
    <source>
        <strain evidence="17">HKST-UBA09</strain>
    </source>
</reference>
<keyword evidence="12" id="KW-0175">Coiled coil</keyword>